<evidence type="ECO:0000256" key="3">
    <source>
        <dbReference type="ARBA" id="ARBA00001970"/>
    </source>
</evidence>
<evidence type="ECO:0000256" key="9">
    <source>
        <dbReference type="ARBA" id="ARBA00023004"/>
    </source>
</evidence>
<dbReference type="AlphaFoldDB" id="A0AAV5HKC2"/>
<dbReference type="GO" id="GO:0140825">
    <property type="term" value="F:lactoperoxidase activity"/>
    <property type="evidence" value="ECO:0007669"/>
    <property type="project" value="UniProtKB-EC"/>
</dbReference>
<dbReference type="PANTHER" id="PTHR31235">
    <property type="entry name" value="PEROXIDASE 25-RELATED"/>
    <property type="match status" value="1"/>
</dbReference>
<comment type="catalytic activity">
    <reaction evidence="1">
        <text>2 a phenolic donor + H2O2 = 2 a phenolic radical donor + 2 H2O</text>
        <dbReference type="Rhea" id="RHEA:56136"/>
        <dbReference type="ChEBI" id="CHEBI:15377"/>
        <dbReference type="ChEBI" id="CHEBI:16240"/>
        <dbReference type="ChEBI" id="CHEBI:139520"/>
        <dbReference type="ChEBI" id="CHEBI:139521"/>
        <dbReference type="EC" id="1.11.1.7"/>
    </reaction>
</comment>
<keyword evidence="9" id="KW-0408">Iron</keyword>
<dbReference type="Proteomes" id="UP001054252">
    <property type="component" value="Unassembled WGS sequence"/>
</dbReference>
<keyword evidence="7" id="KW-0479">Metal-binding</keyword>
<evidence type="ECO:0000256" key="1">
    <source>
        <dbReference type="ARBA" id="ARBA00000189"/>
    </source>
</evidence>
<protein>
    <recommendedName>
        <fullName evidence="4">peroxidase</fullName>
        <ecNumber evidence="4">1.11.1.7</ecNumber>
    </recommendedName>
</protein>
<dbReference type="GO" id="GO:0020037">
    <property type="term" value="F:heme binding"/>
    <property type="evidence" value="ECO:0007669"/>
    <property type="project" value="InterPro"/>
</dbReference>
<reference evidence="12 13" key="1">
    <citation type="journal article" date="2021" name="Commun. Biol.">
        <title>The genome of Shorea leprosula (Dipterocarpaceae) highlights the ecological relevance of drought in aseasonal tropical rainforests.</title>
        <authorList>
            <person name="Ng K.K.S."/>
            <person name="Kobayashi M.J."/>
            <person name="Fawcett J.A."/>
            <person name="Hatakeyama M."/>
            <person name="Paape T."/>
            <person name="Ng C.H."/>
            <person name="Ang C.C."/>
            <person name="Tnah L.H."/>
            <person name="Lee C.T."/>
            <person name="Nishiyama T."/>
            <person name="Sese J."/>
            <person name="O'Brien M.J."/>
            <person name="Copetti D."/>
            <person name="Mohd Noor M.I."/>
            <person name="Ong R.C."/>
            <person name="Putra M."/>
            <person name="Sireger I.Z."/>
            <person name="Indrioko S."/>
            <person name="Kosugi Y."/>
            <person name="Izuno A."/>
            <person name="Isagi Y."/>
            <person name="Lee S.L."/>
            <person name="Shimizu K.K."/>
        </authorList>
    </citation>
    <scope>NUCLEOTIDE SEQUENCE [LARGE SCALE GENOMIC DNA]</scope>
    <source>
        <strain evidence="12">214</strain>
    </source>
</reference>
<evidence type="ECO:0000313" key="13">
    <source>
        <dbReference type="Proteomes" id="UP001054252"/>
    </source>
</evidence>
<dbReference type="InterPro" id="IPR010255">
    <property type="entry name" value="Haem_peroxidase_sf"/>
</dbReference>
<name>A0AAV5HKC2_9ROSI</name>
<dbReference type="GO" id="GO:0006979">
    <property type="term" value="P:response to oxidative stress"/>
    <property type="evidence" value="ECO:0007669"/>
    <property type="project" value="InterPro"/>
</dbReference>
<evidence type="ECO:0000256" key="6">
    <source>
        <dbReference type="ARBA" id="ARBA00022617"/>
    </source>
</evidence>
<comment type="similarity">
    <text evidence="10">Belongs to the peroxidase family.</text>
</comment>
<dbReference type="InterPro" id="IPR002016">
    <property type="entry name" value="Haem_peroxidase"/>
</dbReference>
<dbReference type="Gene3D" id="1.10.520.10">
    <property type="match status" value="1"/>
</dbReference>
<sequence>MNTFSLNPAFLSFTSPMTGGVSWLVPTGRRDGTVSLASNVKLISPKESTDAQKQKFAAFGLNTQDLVALVGN</sequence>
<evidence type="ECO:0000256" key="10">
    <source>
        <dbReference type="RuleBase" id="RU004241"/>
    </source>
</evidence>
<organism evidence="12 13">
    <name type="scientific">Rubroshorea leprosula</name>
    <dbReference type="NCBI Taxonomy" id="152421"/>
    <lineage>
        <taxon>Eukaryota</taxon>
        <taxon>Viridiplantae</taxon>
        <taxon>Streptophyta</taxon>
        <taxon>Embryophyta</taxon>
        <taxon>Tracheophyta</taxon>
        <taxon>Spermatophyta</taxon>
        <taxon>Magnoliopsida</taxon>
        <taxon>eudicotyledons</taxon>
        <taxon>Gunneridae</taxon>
        <taxon>Pentapetalae</taxon>
        <taxon>rosids</taxon>
        <taxon>malvids</taxon>
        <taxon>Malvales</taxon>
        <taxon>Dipterocarpaceae</taxon>
        <taxon>Rubroshorea</taxon>
    </lineage>
</organism>
<evidence type="ECO:0000256" key="5">
    <source>
        <dbReference type="ARBA" id="ARBA00022559"/>
    </source>
</evidence>
<evidence type="ECO:0000256" key="2">
    <source>
        <dbReference type="ARBA" id="ARBA00001913"/>
    </source>
</evidence>
<accession>A0AAV5HKC2</accession>
<dbReference type="Pfam" id="PF00141">
    <property type="entry name" value="peroxidase"/>
    <property type="match status" value="1"/>
</dbReference>
<comment type="cofactor">
    <cofactor evidence="3">
        <name>heme b</name>
        <dbReference type="ChEBI" id="CHEBI:60344"/>
    </cofactor>
</comment>
<dbReference type="PRINTS" id="PR00461">
    <property type="entry name" value="PLPEROXIDASE"/>
</dbReference>
<evidence type="ECO:0000256" key="4">
    <source>
        <dbReference type="ARBA" id="ARBA00012313"/>
    </source>
</evidence>
<comment type="caution">
    <text evidence="12">The sequence shown here is derived from an EMBL/GenBank/DDBJ whole genome shotgun (WGS) entry which is preliminary data.</text>
</comment>
<keyword evidence="5" id="KW-0575">Peroxidase</keyword>
<keyword evidence="8" id="KW-0560">Oxidoreductase</keyword>
<dbReference type="PROSITE" id="PS50873">
    <property type="entry name" value="PEROXIDASE_4"/>
    <property type="match status" value="1"/>
</dbReference>
<keyword evidence="13" id="KW-1185">Reference proteome</keyword>
<dbReference type="SUPFAM" id="SSF48113">
    <property type="entry name" value="Heme-dependent peroxidases"/>
    <property type="match status" value="1"/>
</dbReference>
<dbReference type="GO" id="GO:0046872">
    <property type="term" value="F:metal ion binding"/>
    <property type="evidence" value="ECO:0007669"/>
    <property type="project" value="UniProtKB-KW"/>
</dbReference>
<dbReference type="InterPro" id="IPR000823">
    <property type="entry name" value="Peroxidase_pln"/>
</dbReference>
<evidence type="ECO:0000313" key="12">
    <source>
        <dbReference type="EMBL" id="GKU86207.1"/>
    </source>
</evidence>
<dbReference type="EMBL" id="BPVZ01000001">
    <property type="protein sequence ID" value="GKU86207.1"/>
    <property type="molecule type" value="Genomic_DNA"/>
</dbReference>
<feature type="domain" description="Plant heme peroxidase family profile" evidence="11">
    <location>
        <begin position="17"/>
        <end position="72"/>
    </location>
</feature>
<keyword evidence="6" id="KW-0349">Heme</keyword>
<gene>
    <name evidence="12" type="ORF">SLEP1_g762</name>
</gene>
<evidence type="ECO:0000256" key="7">
    <source>
        <dbReference type="ARBA" id="ARBA00022723"/>
    </source>
</evidence>
<comment type="cofactor">
    <cofactor evidence="2">
        <name>Ca(2+)</name>
        <dbReference type="ChEBI" id="CHEBI:29108"/>
    </cofactor>
</comment>
<evidence type="ECO:0000256" key="8">
    <source>
        <dbReference type="ARBA" id="ARBA00023002"/>
    </source>
</evidence>
<proteinExistence type="inferred from homology"/>
<evidence type="ECO:0000259" key="11">
    <source>
        <dbReference type="PROSITE" id="PS50873"/>
    </source>
</evidence>
<dbReference type="EC" id="1.11.1.7" evidence="4"/>